<dbReference type="AlphaFoldDB" id="A0AB36RHN1"/>
<feature type="region of interest" description="Disordered" evidence="1">
    <location>
        <begin position="1"/>
        <end position="86"/>
    </location>
</feature>
<dbReference type="Proteomes" id="UP000216215">
    <property type="component" value="Unassembled WGS sequence"/>
</dbReference>
<evidence type="ECO:0000313" key="2">
    <source>
        <dbReference type="EMBL" id="PAQ04086.1"/>
    </source>
</evidence>
<protein>
    <recommendedName>
        <fullName evidence="4">Propionyl-coenzyme A carboxylase alpha polypeptide</fullName>
    </recommendedName>
</protein>
<reference evidence="3" key="1">
    <citation type="submission" date="2017-08" db="EMBL/GenBank/DDBJ databases">
        <title>Mesorhizobium wenxinae sp. nov., a novel rhizobial species isolated from root nodules of chickpea (Cicer arietinum L.).</title>
        <authorList>
            <person name="Zhang J."/>
        </authorList>
    </citation>
    <scope>NUCLEOTIDE SEQUENCE [LARGE SCALE GENOMIC DNA]</scope>
    <source>
        <strain evidence="3">USDA 3392</strain>
    </source>
</reference>
<evidence type="ECO:0000256" key="1">
    <source>
        <dbReference type="SAM" id="MobiDB-lite"/>
    </source>
</evidence>
<name>A0AB36RHN1_9HYPH</name>
<keyword evidence="3" id="KW-1185">Reference proteome</keyword>
<sequence>MRSCAPPSVLPDISPTRGEIGCHPGFRQSPTVAGKRDAETANLPPSGEMSGRTEGGAVPPARKRSRPNNTIRPTTAKTIQAGKPYK</sequence>
<gene>
    <name evidence="2" type="ORF">CIT25_00875</name>
</gene>
<comment type="caution">
    <text evidence="2">The sequence shown here is derived from an EMBL/GenBank/DDBJ whole genome shotgun (WGS) entry which is preliminary data.</text>
</comment>
<dbReference type="EMBL" id="NPKI01000002">
    <property type="protein sequence ID" value="PAQ04086.1"/>
    <property type="molecule type" value="Genomic_DNA"/>
</dbReference>
<evidence type="ECO:0008006" key="4">
    <source>
        <dbReference type="Google" id="ProtNLM"/>
    </source>
</evidence>
<accession>A0AB36RHN1</accession>
<organism evidence="2 3">
    <name type="scientific">Mesorhizobium mediterraneum</name>
    <dbReference type="NCBI Taxonomy" id="43617"/>
    <lineage>
        <taxon>Bacteria</taxon>
        <taxon>Pseudomonadati</taxon>
        <taxon>Pseudomonadota</taxon>
        <taxon>Alphaproteobacteria</taxon>
        <taxon>Hyphomicrobiales</taxon>
        <taxon>Phyllobacteriaceae</taxon>
        <taxon>Mesorhizobium</taxon>
    </lineage>
</organism>
<proteinExistence type="predicted"/>
<feature type="compositionally biased region" description="Polar residues" evidence="1">
    <location>
        <begin position="67"/>
        <end position="78"/>
    </location>
</feature>
<evidence type="ECO:0000313" key="3">
    <source>
        <dbReference type="Proteomes" id="UP000216215"/>
    </source>
</evidence>